<comment type="similarity">
    <text evidence="3 18">Belongs to the complex I subunit 2 family.</text>
</comment>
<keyword evidence="7 18" id="KW-0679">Respiratory chain</keyword>
<comment type="function">
    <text evidence="1">Core subunit of the mitochondrial membrane respiratory chain NADH dehydrogenase (Complex I) that is believed to belong to the minimal assembly required for catalysis. Complex I functions in the transfer of electrons from NADH to the respiratory chain. The immediate electron acceptor for the enzyme is believed to be ubiquinone.</text>
</comment>
<feature type="domain" description="NADH:quinone oxidoreductase/Mrp antiporter transmembrane" evidence="19">
    <location>
        <begin position="24"/>
        <end position="273"/>
    </location>
</feature>
<dbReference type="PANTHER" id="PTHR46552:SF1">
    <property type="entry name" value="NADH-UBIQUINONE OXIDOREDUCTASE CHAIN 2"/>
    <property type="match status" value="1"/>
</dbReference>
<keyword evidence="11 18" id="KW-0249">Electron transport</keyword>
<dbReference type="GO" id="GO:0006120">
    <property type="term" value="P:mitochondrial electron transport, NADH to ubiquinone"/>
    <property type="evidence" value="ECO:0007669"/>
    <property type="project" value="InterPro"/>
</dbReference>
<feature type="transmembrane region" description="Helical" evidence="18">
    <location>
        <begin position="260"/>
        <end position="282"/>
    </location>
</feature>
<comment type="catalytic activity">
    <reaction evidence="17 18">
        <text>a ubiquinone + NADH + 5 H(+)(in) = a ubiquinol + NAD(+) + 4 H(+)(out)</text>
        <dbReference type="Rhea" id="RHEA:29091"/>
        <dbReference type="Rhea" id="RHEA-COMP:9565"/>
        <dbReference type="Rhea" id="RHEA-COMP:9566"/>
        <dbReference type="ChEBI" id="CHEBI:15378"/>
        <dbReference type="ChEBI" id="CHEBI:16389"/>
        <dbReference type="ChEBI" id="CHEBI:17976"/>
        <dbReference type="ChEBI" id="CHEBI:57540"/>
        <dbReference type="ChEBI" id="CHEBI:57945"/>
        <dbReference type="EC" id="7.1.1.2"/>
    </reaction>
</comment>
<keyword evidence="14 18" id="KW-0830">Ubiquinone</keyword>
<dbReference type="EC" id="7.1.1.2" evidence="4 18"/>
<protein>
    <recommendedName>
        <fullName evidence="5 18">NADH-ubiquinone oxidoreductase chain 2</fullName>
        <ecNumber evidence="4 18">7.1.1.2</ecNumber>
    </recommendedName>
</protein>
<evidence type="ECO:0000256" key="10">
    <source>
        <dbReference type="ARBA" id="ARBA00022967"/>
    </source>
</evidence>
<evidence type="ECO:0000256" key="13">
    <source>
        <dbReference type="ARBA" id="ARBA00023027"/>
    </source>
</evidence>
<dbReference type="InterPro" id="IPR050175">
    <property type="entry name" value="Complex_I_Subunit_2"/>
</dbReference>
<evidence type="ECO:0000256" key="7">
    <source>
        <dbReference type="ARBA" id="ARBA00022660"/>
    </source>
</evidence>
<evidence type="ECO:0000256" key="6">
    <source>
        <dbReference type="ARBA" id="ARBA00022448"/>
    </source>
</evidence>
<evidence type="ECO:0000256" key="17">
    <source>
        <dbReference type="ARBA" id="ARBA00049551"/>
    </source>
</evidence>
<proteinExistence type="inferred from homology"/>
<evidence type="ECO:0000259" key="19">
    <source>
        <dbReference type="Pfam" id="PF00361"/>
    </source>
</evidence>
<keyword evidence="12 18" id="KW-1133">Transmembrane helix</keyword>
<evidence type="ECO:0000256" key="1">
    <source>
        <dbReference type="ARBA" id="ARBA00003257"/>
    </source>
</evidence>
<evidence type="ECO:0000313" key="20">
    <source>
        <dbReference type="EMBL" id="QWS05458.1"/>
    </source>
</evidence>
<evidence type="ECO:0000256" key="18">
    <source>
        <dbReference type="RuleBase" id="RU003403"/>
    </source>
</evidence>
<comment type="caution">
    <text evidence="18">Lacks conserved residue(s) required for the propagation of feature annotation.</text>
</comment>
<keyword evidence="13 18" id="KW-0520">NAD</keyword>
<keyword evidence="16 18" id="KW-0472">Membrane</keyword>
<geneLocation type="mitochondrion" evidence="20"/>
<dbReference type="InterPro" id="IPR003917">
    <property type="entry name" value="NADH_UbQ_OxRdtase_chain2"/>
</dbReference>
<dbReference type="Pfam" id="PF00361">
    <property type="entry name" value="Proton_antipo_M"/>
    <property type="match status" value="1"/>
</dbReference>
<name>A0A8H2SN04_9HEMI</name>
<gene>
    <name evidence="20" type="primary">nad2</name>
</gene>
<dbReference type="PRINTS" id="PR01436">
    <property type="entry name" value="NADHDHGNASE2"/>
</dbReference>
<evidence type="ECO:0000256" key="4">
    <source>
        <dbReference type="ARBA" id="ARBA00012944"/>
    </source>
</evidence>
<evidence type="ECO:0000256" key="11">
    <source>
        <dbReference type="ARBA" id="ARBA00022982"/>
    </source>
</evidence>
<dbReference type="GO" id="GO:0008137">
    <property type="term" value="F:NADH dehydrogenase (ubiquinone) activity"/>
    <property type="evidence" value="ECO:0007669"/>
    <property type="project" value="UniProtKB-EC"/>
</dbReference>
<evidence type="ECO:0000256" key="16">
    <source>
        <dbReference type="ARBA" id="ARBA00023136"/>
    </source>
</evidence>
<keyword evidence="6" id="KW-0813">Transport</keyword>
<dbReference type="GO" id="GO:0005743">
    <property type="term" value="C:mitochondrial inner membrane"/>
    <property type="evidence" value="ECO:0007669"/>
    <property type="project" value="UniProtKB-SubCell"/>
</dbReference>
<evidence type="ECO:0000256" key="12">
    <source>
        <dbReference type="ARBA" id="ARBA00022989"/>
    </source>
</evidence>
<keyword evidence="9 18" id="KW-0999">Mitochondrion inner membrane</keyword>
<evidence type="ECO:0000256" key="5">
    <source>
        <dbReference type="ARBA" id="ARBA00021008"/>
    </source>
</evidence>
<comment type="subcellular location">
    <subcellularLocation>
        <location evidence="2 18">Mitochondrion inner membrane</location>
        <topology evidence="2 18">Multi-pass membrane protein</topology>
    </subcellularLocation>
</comment>
<accession>A0A8H2SN04</accession>
<reference evidence="20" key="1">
    <citation type="journal article" date="2021" name="Int. J. Mol. Sci.">
        <title>Characterization of Three Complete Mitogenomes of Flatidae (Hemiptera: Fulgoroidea) and Compositional Heterogeneity Analysis in the Planthoppers' Mitochondrial Phylogenomics.</title>
        <authorList>
            <person name="Ai D."/>
            <person name="Peng L."/>
            <person name="Qin D."/>
            <person name="Zhang Y."/>
        </authorList>
    </citation>
    <scope>NUCLEOTIDE SEQUENCE</scope>
</reference>
<evidence type="ECO:0000256" key="14">
    <source>
        <dbReference type="ARBA" id="ARBA00023075"/>
    </source>
</evidence>
<evidence type="ECO:0000256" key="15">
    <source>
        <dbReference type="ARBA" id="ARBA00023128"/>
    </source>
</evidence>
<keyword evidence="15 18" id="KW-0496">Mitochondrion</keyword>
<evidence type="ECO:0000256" key="8">
    <source>
        <dbReference type="ARBA" id="ARBA00022692"/>
    </source>
</evidence>
<sequence>MKINITKTTMISTMIMSTMASLSSNNFIFSWMMMEINMISFLPIMTKSNKMKDQTMKYFIIQSMASSMMLMSMLMNSCIETPINTSIMMMTSMLMKLGLIPFHIWMPMIMNSMTWENCMMMTTIQKIIPIMLSSQMLSTKMTSLPMIMSLMIAPMSAMKQLSMKKIMAFSSITNTPWMIMSMTNSKNQFMMFFMIYSTITIMIMKKFKKMNMMYVNQINMTKIKEKVSILILWMSMSGMPPTTGFIPKWFILQSTMSWTMTLSTTMIMSSMLTTFMYIKMISPMIMISSQTKKKIKKNKKDKDLSIILNMIGLPMMLMMKS</sequence>
<dbReference type="InterPro" id="IPR001750">
    <property type="entry name" value="ND/Mrp_TM"/>
</dbReference>
<organism evidence="20">
    <name type="scientific">Zecheuna tonkinensis</name>
    <dbReference type="NCBI Taxonomy" id="2844956"/>
    <lineage>
        <taxon>Eukaryota</taxon>
        <taxon>Metazoa</taxon>
        <taxon>Ecdysozoa</taxon>
        <taxon>Arthropoda</taxon>
        <taxon>Hexapoda</taxon>
        <taxon>Insecta</taxon>
        <taxon>Pterygota</taxon>
        <taxon>Neoptera</taxon>
        <taxon>Paraneoptera</taxon>
        <taxon>Hemiptera</taxon>
        <taxon>Auchenorrhyncha</taxon>
        <taxon>Fulgoroidea</taxon>
        <taxon>Flatidae</taxon>
        <taxon>Flatidae incertae sedis</taxon>
        <taxon>Zecheuna</taxon>
    </lineage>
</organism>
<evidence type="ECO:0000256" key="3">
    <source>
        <dbReference type="ARBA" id="ARBA00007012"/>
    </source>
</evidence>
<dbReference type="AlphaFoldDB" id="A0A8H2SN04"/>
<keyword evidence="10 18" id="KW-1278">Translocase</keyword>
<evidence type="ECO:0000256" key="2">
    <source>
        <dbReference type="ARBA" id="ARBA00004448"/>
    </source>
</evidence>
<keyword evidence="8 18" id="KW-0812">Transmembrane</keyword>
<evidence type="ECO:0000256" key="9">
    <source>
        <dbReference type="ARBA" id="ARBA00022792"/>
    </source>
</evidence>
<dbReference type="PANTHER" id="PTHR46552">
    <property type="entry name" value="NADH-UBIQUINONE OXIDOREDUCTASE CHAIN 2"/>
    <property type="match status" value="1"/>
</dbReference>
<comment type="function">
    <text evidence="18">Core subunit of the mitochondrial membrane respiratory chain NADH dehydrogenase (Complex I) which catalyzes electron transfer from NADH through the respiratory chain, using ubiquinone as an electron acceptor. Essential for the catalytic activity and assembly of complex I.</text>
</comment>
<dbReference type="EMBL" id="MW872013">
    <property type="protein sequence ID" value="QWS05458.1"/>
    <property type="molecule type" value="Genomic_DNA"/>
</dbReference>